<dbReference type="Proteomes" id="UP000435649">
    <property type="component" value="Unassembled WGS sequence"/>
</dbReference>
<evidence type="ECO:0000256" key="8">
    <source>
        <dbReference type="ARBA" id="ARBA00023065"/>
    </source>
</evidence>
<dbReference type="InterPro" id="IPR001734">
    <property type="entry name" value="Na/solute_symporter"/>
</dbReference>
<dbReference type="InterPro" id="IPR051163">
    <property type="entry name" value="Sodium:Solute_Symporter_SSF"/>
</dbReference>
<gene>
    <name evidence="13" type="ORF">FYJ85_10235</name>
</gene>
<accession>A0A844G4I5</accession>
<feature type="transmembrane region" description="Helical" evidence="12">
    <location>
        <begin position="400"/>
        <end position="421"/>
    </location>
</feature>
<keyword evidence="10" id="KW-0739">Sodium transport</keyword>
<evidence type="ECO:0000313" key="13">
    <source>
        <dbReference type="EMBL" id="MST97418.1"/>
    </source>
</evidence>
<dbReference type="PANTHER" id="PTHR42985:SF40">
    <property type="entry name" value="LD47995P-RELATED"/>
    <property type="match status" value="1"/>
</dbReference>
<protein>
    <submittedName>
        <fullName evidence="13">Sodium/solute symporter</fullName>
    </submittedName>
</protein>
<evidence type="ECO:0000256" key="12">
    <source>
        <dbReference type="SAM" id="Phobius"/>
    </source>
</evidence>
<keyword evidence="9 12" id="KW-0472">Membrane</keyword>
<name>A0A844G4I5_9BACT</name>
<keyword evidence="3" id="KW-0813">Transport</keyword>
<feature type="transmembrane region" description="Helical" evidence="12">
    <location>
        <begin position="179"/>
        <end position="200"/>
    </location>
</feature>
<evidence type="ECO:0000256" key="1">
    <source>
        <dbReference type="ARBA" id="ARBA00004651"/>
    </source>
</evidence>
<dbReference type="EMBL" id="VUNS01000010">
    <property type="protein sequence ID" value="MST97418.1"/>
    <property type="molecule type" value="Genomic_DNA"/>
</dbReference>
<sequence length="509" mass="55494">MIRPADLFILLLFLAGMAAMGVFFSKRNNSTEEYFLGNRAFPGWAVGLSMLGTSISSVTFLALPAAAFVLDYRQLVPNLTLPAVALLAAWIIIPFFRQGAAVSAFEYLEKRYGGAIRFYAAFSFVLLQQFRLSTVLYLVSIPLAEMLGVGIGWIILAGGIVVVFYTALGGIEAVIWTDVAQTIVLLLGGLLCVALVVLRLPEGFADVFRIGAEFDKFSLGPLETGFGERTLTVMIILGFINFGTEYTSNQNVVQRYLAARSTREARKATLLCAVMSVPTWLSFFFVGSCLFAFYHVYPKLLPEGIPADAVLPHFILHETPPGVAGIIIAACLAAAMSTLSSSVNAVSTVSTVDFVKRFRRDCSDAESLGAAKFFSWLSGALMIAGALVIDFIPRESMTDFTLILGSIFGGGMLAIYLLGFFTQRVGNAALLTGVGFGLVLNGWLMLNTFELLPETWRLTVHPYWTTILVNALILAAALLASLLFPNRKNLARLTVWTREPEENRQEKTS</sequence>
<reference evidence="13 14" key="1">
    <citation type="submission" date="2019-08" db="EMBL/GenBank/DDBJ databases">
        <title>In-depth cultivation of the pig gut microbiome towards novel bacterial diversity and tailored functional studies.</title>
        <authorList>
            <person name="Wylensek D."/>
            <person name="Hitch T.C.A."/>
            <person name="Clavel T."/>
        </authorList>
    </citation>
    <scope>NUCLEOTIDE SEQUENCE [LARGE SCALE GENOMIC DNA]</scope>
    <source>
        <strain evidence="13 14">BBE-744-WT-12</strain>
    </source>
</reference>
<feature type="transmembrane region" description="Helical" evidence="12">
    <location>
        <begin position="428"/>
        <end position="446"/>
    </location>
</feature>
<comment type="caution">
    <text evidence="13">The sequence shown here is derived from an EMBL/GenBank/DDBJ whole genome shotgun (WGS) entry which is preliminary data.</text>
</comment>
<feature type="transmembrane region" description="Helical" evidence="12">
    <location>
        <begin position="466"/>
        <end position="484"/>
    </location>
</feature>
<dbReference type="GO" id="GO:0015293">
    <property type="term" value="F:symporter activity"/>
    <property type="evidence" value="ECO:0007669"/>
    <property type="project" value="TreeGrafter"/>
</dbReference>
<keyword evidence="8" id="KW-0406">Ion transport</keyword>
<dbReference type="GO" id="GO:0006814">
    <property type="term" value="P:sodium ion transport"/>
    <property type="evidence" value="ECO:0007669"/>
    <property type="project" value="UniProtKB-KW"/>
</dbReference>
<evidence type="ECO:0000256" key="4">
    <source>
        <dbReference type="ARBA" id="ARBA00022475"/>
    </source>
</evidence>
<keyword evidence="6 12" id="KW-1133">Transmembrane helix</keyword>
<feature type="transmembrane region" description="Helical" evidence="12">
    <location>
        <begin position="116"/>
        <end position="139"/>
    </location>
</feature>
<feature type="transmembrane region" description="Helical" evidence="12">
    <location>
        <begin position="373"/>
        <end position="394"/>
    </location>
</feature>
<dbReference type="RefSeq" id="WP_154418344.1">
    <property type="nucleotide sequence ID" value="NZ_VUNS01000010.1"/>
</dbReference>
<feature type="transmembrane region" description="Helical" evidence="12">
    <location>
        <begin position="75"/>
        <end position="96"/>
    </location>
</feature>
<evidence type="ECO:0000256" key="9">
    <source>
        <dbReference type="ARBA" id="ARBA00023136"/>
    </source>
</evidence>
<dbReference type="Gene3D" id="1.20.1730.10">
    <property type="entry name" value="Sodium/glucose cotransporter"/>
    <property type="match status" value="1"/>
</dbReference>
<proteinExistence type="inferred from homology"/>
<dbReference type="NCBIfam" id="TIGR00813">
    <property type="entry name" value="sss"/>
    <property type="match status" value="1"/>
</dbReference>
<evidence type="ECO:0000256" key="2">
    <source>
        <dbReference type="ARBA" id="ARBA00006434"/>
    </source>
</evidence>
<dbReference type="PANTHER" id="PTHR42985">
    <property type="entry name" value="SODIUM-COUPLED MONOCARBOXYLATE TRANSPORTER"/>
    <property type="match status" value="1"/>
</dbReference>
<evidence type="ECO:0000256" key="11">
    <source>
        <dbReference type="RuleBase" id="RU362091"/>
    </source>
</evidence>
<keyword evidence="14" id="KW-1185">Reference proteome</keyword>
<feature type="transmembrane region" description="Helical" evidence="12">
    <location>
        <begin position="326"/>
        <end position="352"/>
    </location>
</feature>
<feature type="transmembrane region" description="Helical" evidence="12">
    <location>
        <begin position="270"/>
        <end position="294"/>
    </location>
</feature>
<keyword evidence="7" id="KW-0915">Sodium</keyword>
<evidence type="ECO:0000313" key="14">
    <source>
        <dbReference type="Proteomes" id="UP000435649"/>
    </source>
</evidence>
<comment type="subcellular location">
    <subcellularLocation>
        <location evidence="1">Cell membrane</location>
        <topology evidence="1">Multi-pass membrane protein</topology>
    </subcellularLocation>
</comment>
<comment type="similarity">
    <text evidence="2 11">Belongs to the sodium:solute symporter (SSF) (TC 2.A.21) family.</text>
</comment>
<dbReference type="InterPro" id="IPR038377">
    <property type="entry name" value="Na/Glc_symporter_sf"/>
</dbReference>
<keyword evidence="5 12" id="KW-0812">Transmembrane</keyword>
<dbReference type="AlphaFoldDB" id="A0A844G4I5"/>
<feature type="transmembrane region" description="Helical" evidence="12">
    <location>
        <begin position="7"/>
        <end position="24"/>
    </location>
</feature>
<evidence type="ECO:0000256" key="5">
    <source>
        <dbReference type="ARBA" id="ARBA00022692"/>
    </source>
</evidence>
<organism evidence="13 14">
    <name type="scientific">Victivallis lenta</name>
    <dbReference type="NCBI Taxonomy" id="2606640"/>
    <lineage>
        <taxon>Bacteria</taxon>
        <taxon>Pseudomonadati</taxon>
        <taxon>Lentisphaerota</taxon>
        <taxon>Lentisphaeria</taxon>
        <taxon>Victivallales</taxon>
        <taxon>Victivallaceae</taxon>
        <taxon>Victivallis</taxon>
    </lineage>
</organism>
<evidence type="ECO:0000256" key="7">
    <source>
        <dbReference type="ARBA" id="ARBA00023053"/>
    </source>
</evidence>
<feature type="transmembrane region" description="Helical" evidence="12">
    <location>
        <begin position="146"/>
        <end position="167"/>
    </location>
</feature>
<evidence type="ECO:0000256" key="6">
    <source>
        <dbReference type="ARBA" id="ARBA00022989"/>
    </source>
</evidence>
<feature type="transmembrane region" description="Helical" evidence="12">
    <location>
        <begin position="44"/>
        <end position="63"/>
    </location>
</feature>
<keyword evidence="4" id="KW-1003">Cell membrane</keyword>
<evidence type="ECO:0000256" key="3">
    <source>
        <dbReference type="ARBA" id="ARBA00022448"/>
    </source>
</evidence>
<dbReference type="PROSITE" id="PS50283">
    <property type="entry name" value="NA_SOLUT_SYMP_3"/>
    <property type="match status" value="1"/>
</dbReference>
<evidence type="ECO:0000256" key="10">
    <source>
        <dbReference type="ARBA" id="ARBA00023201"/>
    </source>
</evidence>
<dbReference type="GO" id="GO:0005886">
    <property type="term" value="C:plasma membrane"/>
    <property type="evidence" value="ECO:0007669"/>
    <property type="project" value="UniProtKB-SubCell"/>
</dbReference>
<dbReference type="Pfam" id="PF00474">
    <property type="entry name" value="SSF"/>
    <property type="match status" value="1"/>
</dbReference>